<keyword evidence="4" id="KW-0863">Zinc-finger</keyword>
<dbReference type="GO" id="GO:0000122">
    <property type="term" value="P:negative regulation of transcription by RNA polymerase II"/>
    <property type="evidence" value="ECO:0007669"/>
    <property type="project" value="TreeGrafter"/>
</dbReference>
<evidence type="ECO:0000256" key="4">
    <source>
        <dbReference type="ARBA" id="ARBA00022771"/>
    </source>
</evidence>
<evidence type="ECO:0000256" key="10">
    <source>
        <dbReference type="ARBA" id="ARBA00023242"/>
    </source>
</evidence>
<evidence type="ECO:0000256" key="2">
    <source>
        <dbReference type="ARBA" id="ARBA00005993"/>
    </source>
</evidence>
<keyword evidence="5" id="KW-0862">Zinc</keyword>
<keyword evidence="14" id="KW-1185">Reference proteome</keyword>
<sequence length="402" mass="45715">MSINRYRSKRDPIGPKNTRSGTSSPPLTTAVLCPFVSPPDDRGARRRLFTEITTTVIMSPSPRCRNKATPYIPSYMEKGQLCAVCGDEATGLHYKAITCEGCKGFFRRTVQKQMKYQCRDSKHCDINKNTRNVCQYCRYLKCIANGMAPELVLSDTERRAHRELIEENRGRRQCEKAMTKLNAERHEIASDKWQPLVRQISSGYARHIDSPLNIEAANLSSLMEVTLRRTINFAQSFAPFHQLSFEEQRHLLIHDPYVEIELLQLANQYDSEDQCFVLDDHTRIQSTDLLKENSAFFKDFLSVAGEFQALELNDVQLAVVSAMLLFSKGSGHCQILDDINRVLAIALQNLLMDDPNRSPDVRLGQKLINVVARFNALVDKHKRTNLAQLALQHFALARATVN</sequence>
<dbReference type="GO" id="GO:0045944">
    <property type="term" value="P:positive regulation of transcription by RNA polymerase II"/>
    <property type="evidence" value="ECO:0007669"/>
    <property type="project" value="TreeGrafter"/>
</dbReference>
<dbReference type="PROSITE" id="PS51030">
    <property type="entry name" value="NUCLEAR_REC_DBD_2"/>
    <property type="match status" value="1"/>
</dbReference>
<evidence type="ECO:0000256" key="1">
    <source>
        <dbReference type="ARBA" id="ARBA00004123"/>
    </source>
</evidence>
<dbReference type="PRINTS" id="PR00546">
    <property type="entry name" value="THYROIDHORMR"/>
</dbReference>
<dbReference type="PRINTS" id="PR00047">
    <property type="entry name" value="STROIDFINGER"/>
</dbReference>
<dbReference type="GO" id="GO:0048384">
    <property type="term" value="P:retinoic acid receptor signaling pathway"/>
    <property type="evidence" value="ECO:0007669"/>
    <property type="project" value="TreeGrafter"/>
</dbReference>
<dbReference type="SUPFAM" id="SSF48508">
    <property type="entry name" value="Nuclear receptor ligand-binding domain"/>
    <property type="match status" value="1"/>
</dbReference>
<dbReference type="AlphaFoldDB" id="A0A1I7ZCG0"/>
<keyword evidence="6" id="KW-0805">Transcription regulation</keyword>
<proteinExistence type="inferred from homology"/>
<keyword evidence="8" id="KW-0804">Transcription</keyword>
<dbReference type="InterPro" id="IPR050234">
    <property type="entry name" value="Nuclear_hormone_rcpt_NR1"/>
</dbReference>
<feature type="region of interest" description="Disordered" evidence="11">
    <location>
        <begin position="1"/>
        <end position="28"/>
    </location>
</feature>
<evidence type="ECO:0000259" key="13">
    <source>
        <dbReference type="PROSITE" id="PS51843"/>
    </source>
</evidence>
<evidence type="ECO:0000256" key="5">
    <source>
        <dbReference type="ARBA" id="ARBA00022833"/>
    </source>
</evidence>
<dbReference type="Pfam" id="PF00104">
    <property type="entry name" value="Hormone_recep"/>
    <property type="match status" value="1"/>
</dbReference>
<dbReference type="GO" id="GO:0008270">
    <property type="term" value="F:zinc ion binding"/>
    <property type="evidence" value="ECO:0007669"/>
    <property type="project" value="UniProtKB-KW"/>
</dbReference>
<dbReference type="CDD" id="cd06961">
    <property type="entry name" value="NR_DBD_TR"/>
    <property type="match status" value="1"/>
</dbReference>
<dbReference type="InterPro" id="IPR013088">
    <property type="entry name" value="Znf_NHR/GATA"/>
</dbReference>
<dbReference type="GO" id="GO:0000978">
    <property type="term" value="F:RNA polymerase II cis-regulatory region sequence-specific DNA binding"/>
    <property type="evidence" value="ECO:0007669"/>
    <property type="project" value="TreeGrafter"/>
</dbReference>
<protein>
    <submittedName>
        <fullName evidence="15">Nuclear receptor domain-containing protein</fullName>
    </submittedName>
</protein>
<evidence type="ECO:0000313" key="14">
    <source>
        <dbReference type="Proteomes" id="UP000095287"/>
    </source>
</evidence>
<dbReference type="GO" id="GO:0030154">
    <property type="term" value="P:cell differentiation"/>
    <property type="evidence" value="ECO:0007669"/>
    <property type="project" value="TreeGrafter"/>
</dbReference>
<dbReference type="WBParaSite" id="L893_g2513.t1">
    <property type="protein sequence ID" value="L893_g2513.t1"/>
    <property type="gene ID" value="L893_g2513"/>
</dbReference>
<evidence type="ECO:0000256" key="9">
    <source>
        <dbReference type="ARBA" id="ARBA00023170"/>
    </source>
</evidence>
<dbReference type="GO" id="GO:0005634">
    <property type="term" value="C:nucleus"/>
    <property type="evidence" value="ECO:0007669"/>
    <property type="project" value="UniProtKB-SubCell"/>
</dbReference>
<evidence type="ECO:0000256" key="3">
    <source>
        <dbReference type="ARBA" id="ARBA00022723"/>
    </source>
</evidence>
<dbReference type="InterPro" id="IPR035500">
    <property type="entry name" value="NHR-like_dom_sf"/>
</dbReference>
<dbReference type="Gene3D" id="1.10.565.10">
    <property type="entry name" value="Retinoid X Receptor"/>
    <property type="match status" value="1"/>
</dbReference>
<dbReference type="PANTHER" id="PTHR24082:SF330">
    <property type="entry name" value="THYROID HORMONE RECEPTOR BETA"/>
    <property type="match status" value="1"/>
</dbReference>
<dbReference type="SMART" id="SM00399">
    <property type="entry name" value="ZnF_C4"/>
    <property type="match status" value="1"/>
</dbReference>
<evidence type="ECO:0000256" key="11">
    <source>
        <dbReference type="SAM" id="MobiDB-lite"/>
    </source>
</evidence>
<dbReference type="PANTHER" id="PTHR24082">
    <property type="entry name" value="NUCLEAR HORMONE RECEPTOR"/>
    <property type="match status" value="1"/>
</dbReference>
<dbReference type="Proteomes" id="UP000095287">
    <property type="component" value="Unplaced"/>
</dbReference>
<keyword evidence="9" id="KW-0675">Receptor</keyword>
<dbReference type="SUPFAM" id="SSF57716">
    <property type="entry name" value="Glucocorticoid receptor-like (DNA-binding domain)"/>
    <property type="match status" value="1"/>
</dbReference>
<dbReference type="InterPro" id="IPR001628">
    <property type="entry name" value="Znf_hrmn_rcpt"/>
</dbReference>
<evidence type="ECO:0000256" key="8">
    <source>
        <dbReference type="ARBA" id="ARBA00023163"/>
    </source>
</evidence>
<dbReference type="FunFam" id="3.30.50.10:FF:000030">
    <property type="entry name" value="Nuclear Hormone Receptor family"/>
    <property type="match status" value="1"/>
</dbReference>
<keyword evidence="7" id="KW-0238">DNA-binding</keyword>
<keyword evidence="3" id="KW-0479">Metal-binding</keyword>
<comment type="subcellular location">
    <subcellularLocation>
        <location evidence="1">Nucleus</location>
    </subcellularLocation>
</comment>
<dbReference type="PROSITE" id="PS51843">
    <property type="entry name" value="NR_LBD"/>
    <property type="match status" value="1"/>
</dbReference>
<evidence type="ECO:0000256" key="7">
    <source>
        <dbReference type="ARBA" id="ARBA00023125"/>
    </source>
</evidence>
<dbReference type="InterPro" id="IPR000536">
    <property type="entry name" value="Nucl_hrmn_rcpt_lig-bd"/>
</dbReference>
<name>A0A1I7ZCG0_9BILA</name>
<evidence type="ECO:0000313" key="15">
    <source>
        <dbReference type="WBParaSite" id="L893_g2513.t1"/>
    </source>
</evidence>
<dbReference type="Gene3D" id="3.30.50.10">
    <property type="entry name" value="Erythroid Transcription Factor GATA-1, subunit A"/>
    <property type="match status" value="1"/>
</dbReference>
<reference evidence="15" key="1">
    <citation type="submission" date="2016-11" db="UniProtKB">
        <authorList>
            <consortium name="WormBaseParasite"/>
        </authorList>
    </citation>
    <scope>IDENTIFICATION</scope>
</reference>
<dbReference type="PROSITE" id="PS00031">
    <property type="entry name" value="NUCLEAR_REC_DBD_1"/>
    <property type="match status" value="1"/>
</dbReference>
<feature type="compositionally biased region" description="Polar residues" evidence="11">
    <location>
        <begin position="17"/>
        <end position="27"/>
    </location>
</feature>
<dbReference type="GO" id="GO:0004879">
    <property type="term" value="F:nuclear receptor activity"/>
    <property type="evidence" value="ECO:0007669"/>
    <property type="project" value="InterPro"/>
</dbReference>
<comment type="similarity">
    <text evidence="2">Belongs to the nuclear hormone receptor family.</text>
</comment>
<feature type="domain" description="Nuclear receptor" evidence="12">
    <location>
        <begin position="79"/>
        <end position="154"/>
    </location>
</feature>
<dbReference type="Pfam" id="PF00105">
    <property type="entry name" value="zf-C4"/>
    <property type="match status" value="1"/>
</dbReference>
<feature type="domain" description="NR LBD" evidence="13">
    <location>
        <begin position="192"/>
        <end position="402"/>
    </location>
</feature>
<evidence type="ECO:0000256" key="6">
    <source>
        <dbReference type="ARBA" id="ARBA00023015"/>
    </source>
</evidence>
<accession>A0A1I7ZCG0</accession>
<organism evidence="14 15">
    <name type="scientific">Steinernema glaseri</name>
    <dbReference type="NCBI Taxonomy" id="37863"/>
    <lineage>
        <taxon>Eukaryota</taxon>
        <taxon>Metazoa</taxon>
        <taxon>Ecdysozoa</taxon>
        <taxon>Nematoda</taxon>
        <taxon>Chromadorea</taxon>
        <taxon>Rhabditida</taxon>
        <taxon>Tylenchina</taxon>
        <taxon>Panagrolaimomorpha</taxon>
        <taxon>Strongyloidoidea</taxon>
        <taxon>Steinernematidae</taxon>
        <taxon>Steinernema</taxon>
    </lineage>
</organism>
<evidence type="ECO:0000259" key="12">
    <source>
        <dbReference type="PROSITE" id="PS51030"/>
    </source>
</evidence>
<keyword evidence="10" id="KW-0539">Nucleus</keyword>
<dbReference type="InterPro" id="IPR001728">
    <property type="entry name" value="ThyrH_rcpt"/>
</dbReference>